<dbReference type="NCBIfam" id="NF010191">
    <property type="entry name" value="PRK13670.1"/>
    <property type="match status" value="1"/>
</dbReference>
<keyword evidence="2" id="KW-0820">tRNA-binding</keyword>
<comment type="caution">
    <text evidence="2">Lacks conserved residue(s) required for the propagation of feature annotation.</text>
</comment>
<reference evidence="3 4" key="1">
    <citation type="submission" date="2018-07" db="EMBL/GenBank/DDBJ databases">
        <title>Anaerosacharophilus polymeroproducens gen. nov. sp. nov., an anaerobic bacterium isolated from salt field.</title>
        <authorList>
            <person name="Kim W."/>
            <person name="Yang S.-H."/>
            <person name="Oh J."/>
            <person name="Lee J.-H."/>
            <person name="Kwon K.K."/>
        </authorList>
    </citation>
    <scope>NUCLEOTIDE SEQUENCE [LARGE SCALE GENOMIC DNA]</scope>
    <source>
        <strain evidence="3 4">MCWD5</strain>
    </source>
</reference>
<dbReference type="Proteomes" id="UP000255036">
    <property type="component" value="Unassembled WGS sequence"/>
</dbReference>
<dbReference type="EC" id="6.3.4.-" evidence="2"/>
<name>A0A371ATN8_9FIRM</name>
<dbReference type="GO" id="GO:0006400">
    <property type="term" value="P:tRNA modification"/>
    <property type="evidence" value="ECO:0007669"/>
    <property type="project" value="UniProtKB-UniRule"/>
</dbReference>
<keyword evidence="2" id="KW-0547">Nucleotide-binding</keyword>
<evidence type="ECO:0000313" key="3">
    <source>
        <dbReference type="EMBL" id="RDU22899.1"/>
    </source>
</evidence>
<dbReference type="PANTHER" id="PTHR37825">
    <property type="entry name" value="TRNA(MET) CYTIDINE ACETATE LIGASE"/>
    <property type="match status" value="1"/>
</dbReference>
<comment type="similarity">
    <text evidence="2">Belongs to the TmcAL family.</text>
</comment>
<dbReference type="SUPFAM" id="SSF52374">
    <property type="entry name" value="Nucleotidylyl transferase"/>
    <property type="match status" value="1"/>
</dbReference>
<feature type="binding site" evidence="2">
    <location>
        <begin position="7"/>
        <end position="20"/>
    </location>
    <ligand>
        <name>ATP</name>
        <dbReference type="ChEBI" id="CHEBI:30616"/>
    </ligand>
</feature>
<protein>
    <recommendedName>
        <fullName evidence="2">tRNA(Met) cytidine acetate ligase</fullName>
        <ecNumber evidence="2">6.3.4.-</ecNumber>
    </recommendedName>
</protein>
<comment type="subcellular location">
    <subcellularLocation>
        <location evidence="2">Cytoplasm</location>
    </subcellularLocation>
</comment>
<feature type="binding site" evidence="2">
    <location>
        <position position="174"/>
    </location>
    <ligand>
        <name>ATP</name>
        <dbReference type="ChEBI" id="CHEBI:30616"/>
    </ligand>
</feature>
<keyword evidence="2" id="KW-0963">Cytoplasm</keyword>
<proteinExistence type="inferred from homology"/>
<dbReference type="InterPro" id="IPR008513">
    <property type="entry name" value="tRNA(Met)_cyd_acetate_ligase"/>
</dbReference>
<dbReference type="GO" id="GO:0005524">
    <property type="term" value="F:ATP binding"/>
    <property type="evidence" value="ECO:0007669"/>
    <property type="project" value="UniProtKB-KW"/>
</dbReference>
<comment type="caution">
    <text evidence="3">The sequence shown here is derived from an EMBL/GenBank/DDBJ whole genome shotgun (WGS) entry which is preliminary data.</text>
</comment>
<dbReference type="GO" id="GO:0005737">
    <property type="term" value="C:cytoplasm"/>
    <property type="evidence" value="ECO:0007669"/>
    <property type="project" value="UniProtKB-SubCell"/>
</dbReference>
<comment type="catalytic activity">
    <reaction evidence="2">
        <text>cytidine(34) in elongator tRNA(Met) + acetate + ATP = N(4)-acetylcytidine(34) in elongator tRNA(Met) + AMP + diphosphate</text>
        <dbReference type="Rhea" id="RHEA:58144"/>
        <dbReference type="Rhea" id="RHEA-COMP:10693"/>
        <dbReference type="Rhea" id="RHEA-COMP:10694"/>
        <dbReference type="ChEBI" id="CHEBI:30089"/>
        <dbReference type="ChEBI" id="CHEBI:30616"/>
        <dbReference type="ChEBI" id="CHEBI:33019"/>
        <dbReference type="ChEBI" id="CHEBI:74900"/>
        <dbReference type="ChEBI" id="CHEBI:82748"/>
        <dbReference type="ChEBI" id="CHEBI:456215"/>
    </reaction>
</comment>
<organism evidence="3 4">
    <name type="scientific">Anaerosacchariphilus polymeriproducens</name>
    <dbReference type="NCBI Taxonomy" id="1812858"/>
    <lineage>
        <taxon>Bacteria</taxon>
        <taxon>Bacillati</taxon>
        <taxon>Bacillota</taxon>
        <taxon>Clostridia</taxon>
        <taxon>Lachnospirales</taxon>
        <taxon>Lachnospiraceae</taxon>
        <taxon>Anaerosacchariphilus</taxon>
    </lineage>
</organism>
<evidence type="ECO:0000313" key="4">
    <source>
        <dbReference type="Proteomes" id="UP000255036"/>
    </source>
</evidence>
<dbReference type="Pfam" id="PF05636">
    <property type="entry name" value="HIGH_NTase1"/>
    <property type="match status" value="1"/>
</dbReference>
<dbReference type="GO" id="GO:0016879">
    <property type="term" value="F:ligase activity, forming carbon-nitrogen bonds"/>
    <property type="evidence" value="ECO:0007669"/>
    <property type="project" value="UniProtKB-UniRule"/>
</dbReference>
<dbReference type="RefSeq" id="WP_115482242.1">
    <property type="nucleotide sequence ID" value="NZ_QRCT01000034.1"/>
</dbReference>
<accession>A0A371ATN8</accession>
<dbReference type="AlphaFoldDB" id="A0A371ATN8"/>
<dbReference type="EMBL" id="QRCT01000034">
    <property type="protein sequence ID" value="RDU22899.1"/>
    <property type="molecule type" value="Genomic_DNA"/>
</dbReference>
<keyword evidence="2" id="KW-0694">RNA-binding</keyword>
<dbReference type="GO" id="GO:0000049">
    <property type="term" value="F:tRNA binding"/>
    <property type="evidence" value="ECO:0007669"/>
    <property type="project" value="UniProtKB-KW"/>
</dbReference>
<keyword evidence="1 2" id="KW-0819">tRNA processing</keyword>
<dbReference type="PANTHER" id="PTHR37825:SF1">
    <property type="entry name" value="TRNA(MET) CYTIDINE ACETATE LIGASE"/>
    <property type="match status" value="1"/>
</dbReference>
<sequence>MNTVGIIAEYNPFHNGHLYHIQKAKELTQSQYAIIIMSGNFVQRGAPAIIDKFSRTRMALENGADIVIELPVIYASGSAESFAYGSVSILDALNCVDYLCFGSECGQIKSLQEIAEILVKEPTDYLIKLKTFLKNGLSYPLARQKAIEDYLFSNNNISFNTSKEELNEILSNPNNILGIEYCKALLKLSSYIKPITISRLDSGYHSTELGTHFSSASSIRKHILESKNLDFLDSQVPNTSFRLLKENRNKTYPIVSNDLSDLLYYKLHMDKDLGLEQFLDVSPALSNRILGSLSKYENFDQFCNLLKSKEMTYTRICRCLIHVLLNLKTAASHNSFVNSVEVPYARILGINKSASKLLTKIKENSSTPMITKLSSQTDALSELGKKMIQQDIFASQIYQGIVSSKFKTQPYNEYKTELEFYN</sequence>
<dbReference type="HAMAP" id="MF_01539">
    <property type="entry name" value="TmcAL"/>
    <property type="match status" value="1"/>
</dbReference>
<feature type="binding site" evidence="2">
    <location>
        <position position="102"/>
    </location>
    <ligand>
        <name>ATP</name>
        <dbReference type="ChEBI" id="CHEBI:30616"/>
    </ligand>
</feature>
<keyword evidence="2" id="KW-0436">Ligase</keyword>
<evidence type="ECO:0000256" key="1">
    <source>
        <dbReference type="ARBA" id="ARBA00022694"/>
    </source>
</evidence>
<dbReference type="Gene3D" id="3.40.50.620">
    <property type="entry name" value="HUPs"/>
    <property type="match status" value="1"/>
</dbReference>
<dbReference type="GO" id="GO:0016740">
    <property type="term" value="F:transferase activity"/>
    <property type="evidence" value="ECO:0007669"/>
    <property type="project" value="UniProtKB-KW"/>
</dbReference>
<dbReference type="InterPro" id="IPR014729">
    <property type="entry name" value="Rossmann-like_a/b/a_fold"/>
</dbReference>
<gene>
    <name evidence="2" type="primary">tmcAL</name>
    <name evidence="3" type="ORF">DWV06_11020</name>
</gene>
<comment type="function">
    <text evidence="2">Catalyzes the formation of N(4)-acetylcytidine (ac(4)C) at the wobble position of elongator tRNA(Met), using acetate and ATP as substrates. First activates an acetate ion to form acetyladenylate (Ac-AMP) and then transfers the acetyl group to tRNA to form ac(4)C34.</text>
</comment>
<dbReference type="OrthoDB" id="9769796at2"/>
<keyword evidence="2" id="KW-0067">ATP-binding</keyword>
<feature type="binding site" evidence="2">
    <location>
        <position position="199"/>
    </location>
    <ligand>
        <name>ATP</name>
        <dbReference type="ChEBI" id="CHEBI:30616"/>
    </ligand>
</feature>
<evidence type="ECO:0000256" key="2">
    <source>
        <dbReference type="HAMAP-Rule" id="MF_01539"/>
    </source>
</evidence>
<keyword evidence="3" id="KW-0808">Transferase</keyword>
<keyword evidence="4" id="KW-1185">Reference proteome</keyword>